<keyword evidence="1" id="KW-0732">Signal</keyword>
<dbReference type="EMBL" id="CP024963">
    <property type="protein sequence ID" value="ATZ17387.1"/>
    <property type="molecule type" value="Genomic_DNA"/>
</dbReference>
<organism evidence="2 3">
    <name type="scientific">Williamsoniiplasma luminosum</name>
    <dbReference type="NCBI Taxonomy" id="214888"/>
    <lineage>
        <taxon>Bacteria</taxon>
        <taxon>Bacillati</taxon>
        <taxon>Mycoplasmatota</taxon>
        <taxon>Mollicutes</taxon>
        <taxon>Entomoplasmatales</taxon>
        <taxon>Williamsoniiplasma</taxon>
    </lineage>
</organism>
<reference evidence="2 3" key="1">
    <citation type="submission" date="2017-11" db="EMBL/GenBank/DDBJ databases">
        <title>Genome sequence of Entomoplasma luminosum PIMN-1 (ATCC 49195).</title>
        <authorList>
            <person name="Lo W.-S."/>
            <person name="Gasparich G.E."/>
            <person name="Kuo C.-H."/>
        </authorList>
    </citation>
    <scope>NUCLEOTIDE SEQUENCE [LARGE SCALE GENOMIC DNA]</scope>
    <source>
        <strain evidence="2 3">PIMN-1</strain>
    </source>
</reference>
<keyword evidence="3" id="KW-1185">Reference proteome</keyword>
<feature type="signal peptide" evidence="1">
    <location>
        <begin position="1"/>
        <end position="19"/>
    </location>
</feature>
<evidence type="ECO:0000313" key="3">
    <source>
        <dbReference type="Proteomes" id="UP000232063"/>
    </source>
</evidence>
<dbReference type="AlphaFoldDB" id="A0A2K8NUE6"/>
<evidence type="ECO:0000313" key="2">
    <source>
        <dbReference type="EMBL" id="ATZ17387.1"/>
    </source>
</evidence>
<gene>
    <name evidence="2" type="ORF">ELUMI_v1c06650</name>
</gene>
<dbReference type="KEGG" id="elj:ELUMI_v1c06650"/>
<evidence type="ECO:0008006" key="4">
    <source>
        <dbReference type="Google" id="ProtNLM"/>
    </source>
</evidence>
<sequence length="677" mass="76773">MKKLLTLLSTVSLITTISATVISCGSGIKNPNTGEKPKPDQGKDEINALIKNFENEVTSKWIQQVASPMSNKANLVDSETNNIDINFFSRENLERIYNKASQSPSSIINLEPRSDNPTNGGHKTFYEKHLDGVEQQRFVKSVETILSPIKMMSEMKKSIRQQMYQVLIGSLGNAWIEDIKFDYKNAKLNFTTLDGEETKNKFLANIELDYSAKYSYLDYENQKVNKELKTRVSITISDDGVIIETIKKVQKSLAADLMKDGSDLVWIDKNSLNGASAEDIVGGKTKKYETALNSYYTKNLIQNLQKEIKTKYFDKSNNSILKSTHISLKDSNDVIRSLSNTSQIGSLKLKDVKLTTLQGSEAGIIDAKEIERQKLYLGTTTTITSDPLYEDLKTAFKTQKNAYLDKFDQEYDEVIKHASIETENSNNFHIKPTIANHELVTFKGIQFHLSNGYSQNLNDINIDIAVSVDKKSTHENDVNGQIFKAYHNGAKKSLDVFHRFYGIKPTDIDELNSTSIMGQKGLLFYMTGKPLDEKGQEIDKNFNIWNYWKNLPSDKTFIKDKPNSKLITDGLNLNIDDGNGTVKKMKEEHFISQLVGTSTFSLDYSQKSSNNNDNERSFWLAERDKLEPGLRVKSSQDVSWTTLQLELKNDLFKIKFGDFETGKFDDSKFDFTLIAKK</sequence>
<dbReference type="InterPro" id="IPR054816">
    <property type="entry name" value="Lipoprotein_mollicutes-type_CS"/>
</dbReference>
<proteinExistence type="predicted"/>
<dbReference type="OrthoDB" id="401283at2"/>
<dbReference type="PROSITE" id="PS51257">
    <property type="entry name" value="PROKAR_LIPOPROTEIN"/>
    <property type="match status" value="1"/>
</dbReference>
<dbReference type="Proteomes" id="UP000232063">
    <property type="component" value="Chromosome"/>
</dbReference>
<accession>A0A2K8NUE6</accession>
<feature type="chain" id="PRO_5014855927" description="Lipoprotein" evidence="1">
    <location>
        <begin position="20"/>
        <end position="677"/>
    </location>
</feature>
<evidence type="ECO:0000256" key="1">
    <source>
        <dbReference type="SAM" id="SignalP"/>
    </source>
</evidence>
<name>A0A2K8NUE6_9MOLU</name>
<protein>
    <recommendedName>
        <fullName evidence="4">Lipoprotein</fullName>
    </recommendedName>
</protein>
<dbReference type="RefSeq" id="WP_025734163.1">
    <property type="nucleotide sequence ID" value="NZ_CP024963.1"/>
</dbReference>
<dbReference type="NCBIfam" id="NF038029">
    <property type="entry name" value="LP_plasma"/>
    <property type="match status" value="1"/>
</dbReference>